<dbReference type="EMBL" id="CP071090">
    <property type="protein sequence ID" value="QSQ26991.1"/>
    <property type="molecule type" value="Genomic_DNA"/>
</dbReference>
<name>A0ABX7P981_9BACT</name>
<feature type="signal peptide" evidence="1">
    <location>
        <begin position="1"/>
        <end position="21"/>
    </location>
</feature>
<evidence type="ECO:0008006" key="4">
    <source>
        <dbReference type="Google" id="ProtNLM"/>
    </source>
</evidence>
<evidence type="ECO:0000256" key="1">
    <source>
        <dbReference type="SAM" id="SignalP"/>
    </source>
</evidence>
<evidence type="ECO:0000313" key="2">
    <source>
        <dbReference type="EMBL" id="QSQ26991.1"/>
    </source>
</evidence>
<proteinExistence type="predicted"/>
<accession>A0ABX7P981</accession>
<keyword evidence="3" id="KW-1185">Reference proteome</keyword>
<keyword evidence="1" id="KW-0732">Signal</keyword>
<dbReference type="Proteomes" id="UP000662747">
    <property type="component" value="Chromosome"/>
</dbReference>
<protein>
    <recommendedName>
        <fullName evidence="4">Intracellular proteinase inhibitor BsuPI domain-containing protein</fullName>
    </recommendedName>
</protein>
<evidence type="ECO:0000313" key="3">
    <source>
        <dbReference type="Proteomes" id="UP000662747"/>
    </source>
</evidence>
<feature type="chain" id="PRO_5046012648" description="Intracellular proteinase inhibitor BsuPI domain-containing protein" evidence="1">
    <location>
        <begin position="22"/>
        <end position="532"/>
    </location>
</feature>
<organism evidence="2 3">
    <name type="scientific">Pyxidicoccus parkwayensis</name>
    <dbReference type="NCBI Taxonomy" id="2813578"/>
    <lineage>
        <taxon>Bacteria</taxon>
        <taxon>Pseudomonadati</taxon>
        <taxon>Myxococcota</taxon>
        <taxon>Myxococcia</taxon>
        <taxon>Myxococcales</taxon>
        <taxon>Cystobacterineae</taxon>
        <taxon>Myxococcaceae</taxon>
        <taxon>Pyxidicoccus</taxon>
    </lineage>
</organism>
<gene>
    <name evidence="2" type="ORF">JY651_19645</name>
</gene>
<reference evidence="2 3" key="1">
    <citation type="submission" date="2021-02" db="EMBL/GenBank/DDBJ databases">
        <title>De Novo genome assembly of isolated myxobacteria.</title>
        <authorList>
            <person name="Stevens D.C."/>
        </authorList>
    </citation>
    <scope>NUCLEOTIDE SEQUENCE [LARGE SCALE GENOMIC DNA]</scope>
    <source>
        <strain evidence="3">SCPEA02</strain>
    </source>
</reference>
<sequence>MSALVLSCPALLLVLSLAGDAGTRPVPPVSRPSHATGGPSLSIQFRLSKERFTAAEVRTARVTIRNEGNEPLEMRDPYREADQSLTYTLTGPEYPDGRSITWRSFVLQNPAYILAMDETPRIQLGAGQAIEFVVDLSEWFPTTRPGRYRLSARLNQQNVSATATPVEFELVPSSAGPASLGFTVGASFGSGTLAAWLQEANGQPLLLVSYYDDKNAEDINAGITMRAATVLGPIEPGATEVLQPWSNDIQGDLSANWILWRQGTSLLAVAGPATTTNPFRFDLGETPERIVRPPLDTANGELLVPVLGAGGRTLRLIRFQTSYDATEVTPGREVGRVILPGVPVASRATLQPASVGNGVSVFLVEESMGGLDLHHVRTTSTGRLTRVASTLVRGVRPLPQSEPGLWIDSAGRLHAALIAASPKNPQRALLVEARYRADGRLEAPPRVTPLDPLPAAPRAAVARYRIDAHYGGELSWAILLEDGRVLHRQSASFHGLMKPKNPVALPLELFQSRSVYLLCADPILGPTFEELL</sequence>